<feature type="signal peptide" evidence="1">
    <location>
        <begin position="1"/>
        <end position="21"/>
    </location>
</feature>
<organism evidence="2 3">
    <name type="scientific">Azonexus fungiphilus</name>
    <dbReference type="NCBI Taxonomy" id="146940"/>
    <lineage>
        <taxon>Bacteria</taxon>
        <taxon>Pseudomonadati</taxon>
        <taxon>Pseudomonadota</taxon>
        <taxon>Betaproteobacteria</taxon>
        <taxon>Rhodocyclales</taxon>
        <taxon>Azonexaceae</taxon>
        <taxon>Azonexus</taxon>
    </lineage>
</organism>
<reference evidence="2 3" key="1">
    <citation type="submission" date="2018-10" db="EMBL/GenBank/DDBJ databases">
        <title>Genomic Encyclopedia of Type Strains, Phase IV (KMG-IV): sequencing the most valuable type-strain genomes for metagenomic binning, comparative biology and taxonomic classification.</title>
        <authorList>
            <person name="Goeker M."/>
        </authorList>
    </citation>
    <scope>NUCLEOTIDE SEQUENCE [LARGE SCALE GENOMIC DNA]</scope>
    <source>
        <strain evidence="2 3">DSM 23841</strain>
    </source>
</reference>
<evidence type="ECO:0000313" key="2">
    <source>
        <dbReference type="EMBL" id="RKT51062.1"/>
    </source>
</evidence>
<feature type="chain" id="PRO_5019830347" evidence="1">
    <location>
        <begin position="22"/>
        <end position="165"/>
    </location>
</feature>
<sequence>MKLPAWIATLFSALAAALLPACDVVNLPRLEPGVTTQAEVRSRMGEPGFVHHDPDGSVTWEYSRQPAGKVCYMIRFDSRDIVAAVDQVLTPAGFARALPGLSQDEVRRLYGQPAKKQVFRNLGEEIWEWHVEGEIATEETYFSVHFGLADGRLRKAGLRVEPGGR</sequence>
<dbReference type="OrthoDB" id="5297256at2"/>
<evidence type="ECO:0000313" key="3">
    <source>
        <dbReference type="Proteomes" id="UP000270626"/>
    </source>
</evidence>
<proteinExistence type="predicted"/>
<dbReference type="Proteomes" id="UP000270626">
    <property type="component" value="Unassembled WGS sequence"/>
</dbReference>
<evidence type="ECO:0000256" key="1">
    <source>
        <dbReference type="SAM" id="SignalP"/>
    </source>
</evidence>
<comment type="caution">
    <text evidence="2">The sequence shown here is derived from an EMBL/GenBank/DDBJ whole genome shotgun (WGS) entry which is preliminary data.</text>
</comment>
<gene>
    <name evidence="2" type="ORF">DFR40_2269</name>
</gene>
<dbReference type="AlphaFoldDB" id="A0A495VP67"/>
<name>A0A495VP67_9RHOO</name>
<keyword evidence="3" id="KW-1185">Reference proteome</keyword>
<dbReference type="RefSeq" id="WP_121458597.1">
    <property type="nucleotide sequence ID" value="NZ_RBXP01000016.1"/>
</dbReference>
<protein>
    <submittedName>
        <fullName evidence="2">Beta-barrel assembly machine subunit BamE</fullName>
    </submittedName>
</protein>
<accession>A0A495VP67</accession>
<keyword evidence="1" id="KW-0732">Signal</keyword>
<dbReference type="EMBL" id="RBXP01000016">
    <property type="protein sequence ID" value="RKT51062.1"/>
    <property type="molecule type" value="Genomic_DNA"/>
</dbReference>